<dbReference type="InterPro" id="IPR005094">
    <property type="entry name" value="Endonuclease_MobA/VirD2"/>
</dbReference>
<dbReference type="InterPro" id="IPR012337">
    <property type="entry name" value="RNaseH-like_sf"/>
</dbReference>
<feature type="transmembrane region" description="Helical" evidence="1">
    <location>
        <begin position="123"/>
        <end position="142"/>
    </location>
</feature>
<dbReference type="EMBL" id="SNRY01005058">
    <property type="protein sequence ID" value="KAA6315952.1"/>
    <property type="molecule type" value="Genomic_DNA"/>
</dbReference>
<sequence>MIAKVVKGKGFKDVVNYVLDKAKQTELLTAEGVRLKSRESIIRSFTSQGGMNPKVSKLVCHISLNFSAQDKEKLSNARMVQIAKEYMSKFNYRQIETAFRALKSSGFNMENTHLSDIDRVDKLFAMVITVFTWAYIVGIYVHENLKQLKIKKHGRREKSLFKYGLGIIANILLNPQKQHKIEIFHFLSCT</sequence>
<protein>
    <recommendedName>
        <fullName evidence="2">MobA/VirD2-like nuclease domain-containing protein</fullName>
    </recommendedName>
</protein>
<keyword evidence="1" id="KW-0472">Membrane</keyword>
<feature type="domain" description="MobA/VirD2-like nuclease" evidence="2">
    <location>
        <begin position="17"/>
        <end position="94"/>
    </location>
</feature>
<proteinExistence type="predicted"/>
<accession>A0A5J4Q379</accession>
<keyword evidence="1" id="KW-0812">Transmembrane</keyword>
<dbReference type="AlphaFoldDB" id="A0A5J4Q379"/>
<dbReference type="SUPFAM" id="SSF53098">
    <property type="entry name" value="Ribonuclease H-like"/>
    <property type="match status" value="1"/>
</dbReference>
<organism evidence="3">
    <name type="scientific">termite gut metagenome</name>
    <dbReference type="NCBI Taxonomy" id="433724"/>
    <lineage>
        <taxon>unclassified sequences</taxon>
        <taxon>metagenomes</taxon>
        <taxon>organismal metagenomes</taxon>
    </lineage>
</organism>
<keyword evidence="1" id="KW-1133">Transmembrane helix</keyword>
<gene>
    <name evidence="3" type="ORF">EZS27_033666</name>
</gene>
<name>A0A5J4Q379_9ZZZZ</name>
<evidence type="ECO:0000256" key="1">
    <source>
        <dbReference type="SAM" id="Phobius"/>
    </source>
</evidence>
<comment type="caution">
    <text evidence="3">The sequence shown here is derived from an EMBL/GenBank/DDBJ whole genome shotgun (WGS) entry which is preliminary data.</text>
</comment>
<evidence type="ECO:0000313" key="3">
    <source>
        <dbReference type="EMBL" id="KAA6315952.1"/>
    </source>
</evidence>
<dbReference type="Pfam" id="PF03432">
    <property type="entry name" value="Relaxase"/>
    <property type="match status" value="1"/>
</dbReference>
<evidence type="ECO:0000259" key="2">
    <source>
        <dbReference type="Pfam" id="PF03432"/>
    </source>
</evidence>
<reference evidence="3" key="1">
    <citation type="submission" date="2019-03" db="EMBL/GenBank/DDBJ databases">
        <title>Single cell metagenomics reveals metabolic interactions within the superorganism composed of flagellate Streblomastix strix and complex community of Bacteroidetes bacteria on its surface.</title>
        <authorList>
            <person name="Treitli S.C."/>
            <person name="Kolisko M."/>
            <person name="Husnik F."/>
            <person name="Keeling P."/>
            <person name="Hampl V."/>
        </authorList>
    </citation>
    <scope>NUCLEOTIDE SEQUENCE</scope>
    <source>
        <strain evidence="3">STM</strain>
    </source>
</reference>